<dbReference type="EMBL" id="KN837184">
    <property type="protein sequence ID" value="KIJ35895.1"/>
    <property type="molecule type" value="Genomic_DNA"/>
</dbReference>
<dbReference type="Proteomes" id="UP000054279">
    <property type="component" value="Unassembled WGS sequence"/>
</dbReference>
<feature type="region of interest" description="Disordered" evidence="1">
    <location>
        <begin position="1"/>
        <end position="47"/>
    </location>
</feature>
<protein>
    <submittedName>
        <fullName evidence="2">Uncharacterized protein</fullName>
    </submittedName>
</protein>
<evidence type="ECO:0000256" key="1">
    <source>
        <dbReference type="SAM" id="MobiDB-lite"/>
    </source>
</evidence>
<name>A0A0C9VEC4_SPHS4</name>
<feature type="compositionally biased region" description="Low complexity" evidence="1">
    <location>
        <begin position="28"/>
        <end position="45"/>
    </location>
</feature>
<dbReference type="AlphaFoldDB" id="A0A0C9VEC4"/>
<reference evidence="2 3" key="1">
    <citation type="submission" date="2014-06" db="EMBL/GenBank/DDBJ databases">
        <title>Evolutionary Origins and Diversification of the Mycorrhizal Mutualists.</title>
        <authorList>
            <consortium name="DOE Joint Genome Institute"/>
            <consortium name="Mycorrhizal Genomics Consortium"/>
            <person name="Kohler A."/>
            <person name="Kuo A."/>
            <person name="Nagy L.G."/>
            <person name="Floudas D."/>
            <person name="Copeland A."/>
            <person name="Barry K.W."/>
            <person name="Cichocki N."/>
            <person name="Veneault-Fourrey C."/>
            <person name="LaButti K."/>
            <person name="Lindquist E.A."/>
            <person name="Lipzen A."/>
            <person name="Lundell T."/>
            <person name="Morin E."/>
            <person name="Murat C."/>
            <person name="Riley R."/>
            <person name="Ohm R."/>
            <person name="Sun H."/>
            <person name="Tunlid A."/>
            <person name="Henrissat B."/>
            <person name="Grigoriev I.V."/>
            <person name="Hibbett D.S."/>
            <person name="Martin F."/>
        </authorList>
    </citation>
    <scope>NUCLEOTIDE SEQUENCE [LARGE SCALE GENOMIC DNA]</scope>
    <source>
        <strain evidence="2 3">SS14</strain>
    </source>
</reference>
<keyword evidence="3" id="KW-1185">Reference proteome</keyword>
<sequence length="212" mass="23111">MFSATQSSATQQVSSLPTPHPDPQPGLSSDFSTSDSGSSSTTPGSNLVPLSVAKPSLTIRSATIINPTIPLCQILKSLKSKGKAHRIVLDAISTDVDEPMLLSSHSSSEETETIFLASGLDLKTIFDHGINYLKSEWPKAAHNLGFGNLSWEPSYSQGDTTFGRSKTAPKLELEKEKREESSGEWKSFLCITRHLVHKAFDIEQDDDIIDHK</sequence>
<accession>A0A0C9VEC4</accession>
<dbReference type="HOGENOM" id="CLU_1300365_0_0_1"/>
<evidence type="ECO:0000313" key="2">
    <source>
        <dbReference type="EMBL" id="KIJ35895.1"/>
    </source>
</evidence>
<feature type="compositionally biased region" description="Low complexity" evidence="1">
    <location>
        <begin position="1"/>
        <end position="15"/>
    </location>
</feature>
<gene>
    <name evidence="2" type="ORF">M422DRAFT_261851</name>
</gene>
<proteinExistence type="predicted"/>
<evidence type="ECO:0000313" key="3">
    <source>
        <dbReference type="Proteomes" id="UP000054279"/>
    </source>
</evidence>
<organism evidence="2 3">
    <name type="scientific">Sphaerobolus stellatus (strain SS14)</name>
    <dbReference type="NCBI Taxonomy" id="990650"/>
    <lineage>
        <taxon>Eukaryota</taxon>
        <taxon>Fungi</taxon>
        <taxon>Dikarya</taxon>
        <taxon>Basidiomycota</taxon>
        <taxon>Agaricomycotina</taxon>
        <taxon>Agaricomycetes</taxon>
        <taxon>Phallomycetidae</taxon>
        <taxon>Geastrales</taxon>
        <taxon>Sphaerobolaceae</taxon>
        <taxon>Sphaerobolus</taxon>
    </lineage>
</organism>